<evidence type="ECO:0000313" key="2">
    <source>
        <dbReference type="EMBL" id="ABG50759.1"/>
    </source>
</evidence>
<dbReference type="KEGG" id="ter:Tery_1469"/>
<gene>
    <name evidence="2" type="ordered locus">Tery_1469</name>
</gene>
<evidence type="ECO:0000256" key="1">
    <source>
        <dbReference type="SAM" id="Phobius"/>
    </source>
</evidence>
<organism evidence="2">
    <name type="scientific">Trichodesmium erythraeum (strain IMS101)</name>
    <dbReference type="NCBI Taxonomy" id="203124"/>
    <lineage>
        <taxon>Bacteria</taxon>
        <taxon>Bacillati</taxon>
        <taxon>Cyanobacteriota</taxon>
        <taxon>Cyanophyceae</taxon>
        <taxon>Oscillatoriophycideae</taxon>
        <taxon>Oscillatoriales</taxon>
        <taxon>Microcoleaceae</taxon>
        <taxon>Trichodesmium</taxon>
    </lineage>
</organism>
<accession>Q115R5</accession>
<keyword evidence="1" id="KW-0472">Membrane</keyword>
<dbReference type="RefSeq" id="WP_011611136.1">
    <property type="nucleotide sequence ID" value="NC_008312.1"/>
</dbReference>
<sequence>MLNCPRCHQAVDSQAIACPYCQFPLKAFGHPGIPLYQAKPEEYLCNKCFYHIDDSCNFPQRPYAKDCILFHDQSEPLVPHDNYDTNHNGRLKIVKFWFQRHPIWWLLLTVILISFLLSF</sequence>
<protein>
    <submittedName>
        <fullName evidence="2">Uncharacterized protein</fullName>
    </submittedName>
</protein>
<feature type="transmembrane region" description="Helical" evidence="1">
    <location>
        <begin position="102"/>
        <end position="118"/>
    </location>
</feature>
<dbReference type="eggNOG" id="ENOG5032T3U">
    <property type="taxonomic scope" value="Bacteria"/>
</dbReference>
<dbReference type="EMBL" id="CP000393">
    <property type="protein sequence ID" value="ABG50759.1"/>
    <property type="molecule type" value="Genomic_DNA"/>
</dbReference>
<dbReference type="OrthoDB" id="530614at2"/>
<dbReference type="AlphaFoldDB" id="Q115R5"/>
<proteinExistence type="predicted"/>
<keyword evidence="1" id="KW-0812">Transmembrane</keyword>
<name>Q115R5_TRIEI</name>
<dbReference type="HOGENOM" id="CLU_2034203_0_0_3"/>
<dbReference type="STRING" id="203124.Tery_1469"/>
<keyword evidence="1" id="KW-1133">Transmembrane helix</keyword>
<reference evidence="2" key="1">
    <citation type="submission" date="2006-06" db="EMBL/GenBank/DDBJ databases">
        <title>Complete sequence of Trichodesmium erythraeum IMS101.</title>
        <authorList>
            <consortium name="US DOE Joint Genome Institute"/>
            <person name="Copeland A."/>
            <person name="Lucas S."/>
            <person name="Lapidus A."/>
            <person name="Barry K."/>
            <person name="Detter J.C."/>
            <person name="Glavina del Rio T."/>
            <person name="Hammon N."/>
            <person name="Israni S."/>
            <person name="Dalin E."/>
            <person name="Tice H."/>
            <person name="Pitluck S."/>
            <person name="Kiss H."/>
            <person name="Munk A.C."/>
            <person name="Brettin T."/>
            <person name="Bruce D."/>
            <person name="Han C."/>
            <person name="Tapia R."/>
            <person name="Gilna P."/>
            <person name="Schmutz J."/>
            <person name="Larimer F."/>
            <person name="Land M."/>
            <person name="Hauser L."/>
            <person name="Kyrpides N."/>
            <person name="Kim E."/>
            <person name="Richardson P."/>
        </authorList>
    </citation>
    <scope>NUCLEOTIDE SEQUENCE [LARGE SCALE GENOMIC DNA]</scope>
    <source>
        <strain evidence="2">IMS101</strain>
    </source>
</reference>